<dbReference type="Proteomes" id="UP001151516">
    <property type="component" value="Unassembled WGS sequence"/>
</dbReference>
<protein>
    <submittedName>
        <fullName evidence="1">Uncharacterized protein</fullName>
    </submittedName>
</protein>
<evidence type="ECO:0000313" key="2">
    <source>
        <dbReference type="Proteomes" id="UP001151516"/>
    </source>
</evidence>
<reference evidence="1" key="1">
    <citation type="submission" date="2022-07" db="EMBL/GenBank/DDBJ databases">
        <title>Phylogenomic reconstructions and comparative analyses of Kickxellomycotina fungi.</title>
        <authorList>
            <person name="Reynolds N.K."/>
            <person name="Stajich J.E."/>
            <person name="Barry K."/>
            <person name="Grigoriev I.V."/>
            <person name="Crous P."/>
            <person name="Smith M.E."/>
        </authorList>
    </citation>
    <scope>NUCLEOTIDE SEQUENCE</scope>
    <source>
        <strain evidence="1">CBS 109367</strain>
    </source>
</reference>
<keyword evidence="2" id="KW-1185">Reference proteome</keyword>
<dbReference type="EMBL" id="JANBTX010000408">
    <property type="protein sequence ID" value="KAJ2682494.1"/>
    <property type="molecule type" value="Genomic_DNA"/>
</dbReference>
<dbReference type="AlphaFoldDB" id="A0A9W8L197"/>
<gene>
    <name evidence="1" type="ORF">IWW39_005974</name>
</gene>
<dbReference type="OrthoDB" id="10376975at2759"/>
<proteinExistence type="predicted"/>
<accession>A0A9W8L197</accession>
<organism evidence="1 2">
    <name type="scientific">Coemansia spiralis</name>
    <dbReference type="NCBI Taxonomy" id="417178"/>
    <lineage>
        <taxon>Eukaryota</taxon>
        <taxon>Fungi</taxon>
        <taxon>Fungi incertae sedis</taxon>
        <taxon>Zoopagomycota</taxon>
        <taxon>Kickxellomycotina</taxon>
        <taxon>Kickxellomycetes</taxon>
        <taxon>Kickxellales</taxon>
        <taxon>Kickxellaceae</taxon>
        <taxon>Coemansia</taxon>
    </lineage>
</organism>
<evidence type="ECO:0000313" key="1">
    <source>
        <dbReference type="EMBL" id="KAJ2682494.1"/>
    </source>
</evidence>
<name>A0A9W8L197_9FUNG</name>
<sequence length="257" mass="26839">MSATRSAMAQRLPATPATLFVSLTSHSAANLFQSAAQLVRPHLGPCMVPMSRNVFSMPPSLALSSAALKAASAVDVDARSYSANARSLSADIRSLAAAWDFSVRAPSALKHIVDSAAHDLSAATTNVLPLAMELALPGTFDPACAVMVDPAMAAIIDPESVTLIEPRTVTVVEAGAVTVFDTDIAFSHVAQSGVFYEAGFSGVGMDGDTGVEWGGSSEILHSLLQDAGADFNVLMDILNLELAQHQDDKDVGWEDLL</sequence>
<comment type="caution">
    <text evidence="1">The sequence shown here is derived from an EMBL/GenBank/DDBJ whole genome shotgun (WGS) entry which is preliminary data.</text>
</comment>